<protein>
    <submittedName>
        <fullName evidence="3">Dynein-related subfamily AAA family protein</fullName>
    </submittedName>
</protein>
<evidence type="ECO:0000313" key="4">
    <source>
        <dbReference type="Proteomes" id="UP000248555"/>
    </source>
</evidence>
<dbReference type="Gene3D" id="3.30.920.90">
    <property type="match status" value="1"/>
</dbReference>
<dbReference type="GO" id="GO:0016887">
    <property type="term" value="F:ATP hydrolysis activity"/>
    <property type="evidence" value="ECO:0007669"/>
    <property type="project" value="InterPro"/>
</dbReference>
<dbReference type="OrthoDB" id="9781481at2"/>
<sequence length="558" mass="64942">MALRNQLLQVMQHYLQAKRDKLSKHHPIFRLVTTEIPNTIKLFSFIDQDRYVVKGSTGQGVWTDVPWIAIMNKTITTSTQRGYYIVYLFSDDMKKVHLTLAQGVTETPKEEMLRINEEIRQIIPLNENVKKDDELNLGESKKAKEYKPSVAAYISYSFERMPSDEQLQRDLQQMIQYYENYVEIKTNMKKFKHLSYQSIVQHIYSYISSKGFYYTKEEVINLFLSLKTKPFVILSGISGTGKTKIVQWLAESVGATEKNGRFTLIPVRPDWNDGSDLLGYVDIKGEFKPGPLTKVILEAEQHEEDPYFVLLDEMNLARVEHYFSDVLSVMESRRWENGKIVSSNLLAKEIAGQDISLPPNVYIIGTVNMDETTHPFSKKVLDRANTIEFNRVQLNHLDFLKELKEAEPIQLKQEVFTAKYLHLKDVYHQYPHIVEKATTELVQINEYLQPLGAHVGYRVRDEICFYLAYNEEGQLMTFENAFDHCLLQKILPRISGSDTRVQRALEQLFTFCTNIELNEEYDGLLDFTYTKYPKSANKVLDMLRRLRDDGFTSFWIGS</sequence>
<keyword evidence="4" id="KW-1185">Reference proteome</keyword>
<evidence type="ECO:0000313" key="3">
    <source>
        <dbReference type="EMBL" id="RAK14184.1"/>
    </source>
</evidence>
<evidence type="ECO:0000259" key="2">
    <source>
        <dbReference type="Pfam" id="PF12102"/>
    </source>
</evidence>
<organism evidence="3 4">
    <name type="scientific">Paranoxybacillus vitaminiphilus</name>
    <dbReference type="NCBI Taxonomy" id="581036"/>
    <lineage>
        <taxon>Bacteria</taxon>
        <taxon>Bacillati</taxon>
        <taxon>Bacillota</taxon>
        <taxon>Bacilli</taxon>
        <taxon>Bacillales</taxon>
        <taxon>Anoxybacillaceae</taxon>
        <taxon>Paranoxybacillus</taxon>
    </lineage>
</organism>
<reference evidence="3 4" key="1">
    <citation type="submission" date="2018-06" db="EMBL/GenBank/DDBJ databases">
        <title>Genomic Encyclopedia of Type Strains, Phase III (KMG-III): the genomes of soil and plant-associated and newly described type strains.</title>
        <authorList>
            <person name="Whitman W."/>
        </authorList>
    </citation>
    <scope>NUCLEOTIDE SEQUENCE [LARGE SCALE GENOMIC DNA]</scope>
    <source>
        <strain evidence="3 4">CGMCC 1.8979</strain>
    </source>
</reference>
<dbReference type="PANTHER" id="PTHR37291">
    <property type="entry name" value="5-METHYLCYTOSINE-SPECIFIC RESTRICTION ENZYME B"/>
    <property type="match status" value="1"/>
</dbReference>
<dbReference type="InterPro" id="IPR021961">
    <property type="entry name" value="McrB_DNA-bd"/>
</dbReference>
<dbReference type="Proteomes" id="UP000248555">
    <property type="component" value="Unassembled WGS sequence"/>
</dbReference>
<proteinExistence type="predicted"/>
<dbReference type="AlphaFoldDB" id="A0A327Y068"/>
<dbReference type="RefSeq" id="WP_111646632.1">
    <property type="nucleotide sequence ID" value="NZ_QLMH01000032.1"/>
</dbReference>
<comment type="caution">
    <text evidence="3">The sequence shown here is derived from an EMBL/GenBank/DDBJ whole genome shotgun (WGS) entry which is preliminary data.</text>
</comment>
<dbReference type="InterPro" id="IPR027417">
    <property type="entry name" value="P-loop_NTPase"/>
</dbReference>
<dbReference type="SUPFAM" id="SSF52540">
    <property type="entry name" value="P-loop containing nucleoside triphosphate hydrolases"/>
    <property type="match status" value="1"/>
</dbReference>
<dbReference type="InterPro" id="IPR052934">
    <property type="entry name" value="Methyl-DNA_Rec/Restrict_Enz"/>
</dbReference>
<feature type="domain" description="Type IV methyl-directed restriction enzyme EcoKMcrB subunit DNA-binding" evidence="2">
    <location>
        <begin position="9"/>
        <end position="182"/>
    </location>
</feature>
<feature type="domain" description="ATPase dynein-related AAA" evidence="1">
    <location>
        <begin position="232"/>
        <end position="383"/>
    </location>
</feature>
<accession>A0A327Y068</accession>
<dbReference type="EMBL" id="QLMH01000032">
    <property type="protein sequence ID" value="RAK14184.1"/>
    <property type="molecule type" value="Genomic_DNA"/>
</dbReference>
<dbReference type="Pfam" id="PF12102">
    <property type="entry name" value="MrcB_N"/>
    <property type="match status" value="1"/>
</dbReference>
<dbReference type="PANTHER" id="PTHR37291:SF1">
    <property type="entry name" value="TYPE IV METHYL-DIRECTED RESTRICTION ENZYME ECOKMCRB SUBUNIT"/>
    <property type="match status" value="1"/>
</dbReference>
<name>A0A327Y068_9BACL</name>
<evidence type="ECO:0000259" key="1">
    <source>
        <dbReference type="Pfam" id="PF07728"/>
    </source>
</evidence>
<gene>
    <name evidence="3" type="ORF">B0I26_1328</name>
</gene>
<dbReference type="InterPro" id="IPR011704">
    <property type="entry name" value="ATPase_dyneun-rel_AAA"/>
</dbReference>
<dbReference type="GO" id="GO:0005524">
    <property type="term" value="F:ATP binding"/>
    <property type="evidence" value="ECO:0007669"/>
    <property type="project" value="InterPro"/>
</dbReference>
<dbReference type="Gene3D" id="3.40.50.300">
    <property type="entry name" value="P-loop containing nucleotide triphosphate hydrolases"/>
    <property type="match status" value="1"/>
</dbReference>
<dbReference type="Pfam" id="PF07728">
    <property type="entry name" value="AAA_5"/>
    <property type="match status" value="1"/>
</dbReference>